<accession>A0A2S6N5A1</accession>
<evidence type="ECO:0000313" key="1">
    <source>
        <dbReference type="EMBL" id="PPQ29795.1"/>
    </source>
</evidence>
<organism evidence="1 2">
    <name type="scientific">Rhodoblastus sphagnicola</name>
    <dbReference type="NCBI Taxonomy" id="333368"/>
    <lineage>
        <taxon>Bacteria</taxon>
        <taxon>Pseudomonadati</taxon>
        <taxon>Pseudomonadota</taxon>
        <taxon>Alphaproteobacteria</taxon>
        <taxon>Hyphomicrobiales</taxon>
        <taxon>Rhodoblastaceae</taxon>
        <taxon>Rhodoblastus</taxon>
    </lineage>
</organism>
<keyword evidence="2" id="KW-1185">Reference proteome</keyword>
<dbReference type="EMBL" id="NHSJ01000087">
    <property type="protein sequence ID" value="PPQ29795.1"/>
    <property type="molecule type" value="Genomic_DNA"/>
</dbReference>
<protein>
    <submittedName>
        <fullName evidence="1">Uncharacterized protein</fullName>
    </submittedName>
</protein>
<evidence type="ECO:0000313" key="2">
    <source>
        <dbReference type="Proteomes" id="UP000239089"/>
    </source>
</evidence>
<dbReference type="Proteomes" id="UP000239089">
    <property type="component" value="Unassembled WGS sequence"/>
</dbReference>
<sequence length="60" mass="6435">MGKPAVIITKSARTACVFQIILEAMLAKGCVSSLCEEIIDVDAEPPDHYSQSGISHSIMK</sequence>
<reference evidence="1 2" key="1">
    <citation type="journal article" date="2018" name="Arch. Microbiol.">
        <title>New insights into the metabolic potential of the phototrophic purple bacterium Rhodopila globiformis DSM 161(T) from its draft genome sequence and evidence for a vanadium-dependent nitrogenase.</title>
        <authorList>
            <person name="Imhoff J.F."/>
            <person name="Rahn T."/>
            <person name="Kunzel S."/>
            <person name="Neulinger S.C."/>
        </authorList>
    </citation>
    <scope>NUCLEOTIDE SEQUENCE [LARGE SCALE GENOMIC DNA]</scope>
    <source>
        <strain evidence="1 2">DSM 16996</strain>
    </source>
</reference>
<dbReference type="AlphaFoldDB" id="A0A2S6N5A1"/>
<comment type="caution">
    <text evidence="1">The sequence shown here is derived from an EMBL/GenBank/DDBJ whole genome shotgun (WGS) entry which is preliminary data.</text>
</comment>
<gene>
    <name evidence="1" type="ORF">CCR94_14185</name>
</gene>
<name>A0A2S6N5A1_9HYPH</name>
<proteinExistence type="predicted"/>